<feature type="compositionally biased region" description="Polar residues" evidence="4">
    <location>
        <begin position="348"/>
        <end position="361"/>
    </location>
</feature>
<proteinExistence type="inferred from homology"/>
<organism evidence="5 6">
    <name type="scientific">Rhodotorula toruloides</name>
    <name type="common">Yeast</name>
    <name type="synonym">Rhodosporidium toruloides</name>
    <dbReference type="NCBI Taxonomy" id="5286"/>
    <lineage>
        <taxon>Eukaryota</taxon>
        <taxon>Fungi</taxon>
        <taxon>Dikarya</taxon>
        <taxon>Basidiomycota</taxon>
        <taxon>Pucciniomycotina</taxon>
        <taxon>Microbotryomycetes</taxon>
        <taxon>Sporidiobolales</taxon>
        <taxon>Sporidiobolaceae</taxon>
        <taxon>Rhodotorula</taxon>
    </lineage>
</organism>
<accession>A0A2T0AB77</accession>
<dbReference type="AlphaFoldDB" id="A0A2T0AB77"/>
<feature type="region of interest" description="Disordered" evidence="4">
    <location>
        <begin position="113"/>
        <end position="180"/>
    </location>
</feature>
<evidence type="ECO:0000256" key="2">
    <source>
        <dbReference type="ARBA" id="ARBA00009072"/>
    </source>
</evidence>
<dbReference type="OrthoDB" id="19679at2759"/>
<gene>
    <name evidence="5" type="ORF">AAT19DRAFT_14282</name>
</gene>
<comment type="similarity">
    <text evidence="2">Belongs to the ESS2 family.</text>
</comment>
<dbReference type="Proteomes" id="UP000239560">
    <property type="component" value="Unassembled WGS sequence"/>
</dbReference>
<dbReference type="InterPro" id="IPR019148">
    <property type="entry name" value="Nuclear_protein_DGCR14_ESS-2"/>
</dbReference>
<feature type="compositionally biased region" description="Basic and acidic residues" evidence="4">
    <location>
        <begin position="600"/>
        <end position="636"/>
    </location>
</feature>
<sequence>MERPYSHTDPSPPRTGEWDTPTNRRSTRSDWTATSSVSTRGGGSRAGELVRASDIKPVLSNLKQEVLPEDEYIEHLSAIIKRDFFPHLQTLETRNEVLAALESEDLERIEESVRRMREERAYGRTPTPRRRARDATPGRTPFSSADPSATPTFFDQTPLTTSSTPAARPSSSHAAPASSRIDPSLSLDAFQSRYTSEDNSSFQDLLVVDNQQRRDKHAWAWEAEKKANVKAVRGRQARERLVDVTKRMIESSGDGTVRLLDGPAGKPGEKRLLVDEGVEVGTSERLMIKGRDEKERLLITDGKGATESSIKGKAREVVDERAKQFVDWDKPTVEEDEAAEPIPEDELQIQTSTWPFKNRNSLMFPPDADRNNPSSIPPDAPTASSSASTSRSGNAQPVLVGEPKGIRYHATRMAEIERGRRGGASDASSDISASPSRSRIGAAIAGTPYPAPPASQTPRVSGFSFVDALPSHSSSSLPAQALQELMTWGTIEATPVTLRTSGDDMSVGPFRVREADRREELAHKMARKAKRSLADSGREGVAAGGGGGSTSLRRSAMEASVKGGATPGGVTPRRSATDLSPAARSLLGRTKPGKALEGGLAREKQWSEDEERRRLERARQRAREVESRDRLRRERWTPSPAVSLGFDPDLP</sequence>
<keyword evidence="3" id="KW-0539">Nucleus</keyword>
<comment type="caution">
    <text evidence="5">The sequence shown here is derived from an EMBL/GenBank/DDBJ whole genome shotgun (WGS) entry which is preliminary data.</text>
</comment>
<feature type="compositionally biased region" description="Low complexity" evidence="4">
    <location>
        <begin position="157"/>
        <end position="179"/>
    </location>
</feature>
<name>A0A2T0AB77_RHOTO</name>
<feature type="region of interest" description="Disordered" evidence="4">
    <location>
        <begin position="1"/>
        <end position="48"/>
    </location>
</feature>
<feature type="region of interest" description="Disordered" evidence="4">
    <location>
        <begin position="327"/>
        <end position="461"/>
    </location>
</feature>
<feature type="compositionally biased region" description="Polar residues" evidence="4">
    <location>
        <begin position="142"/>
        <end position="155"/>
    </location>
</feature>
<feature type="region of interest" description="Disordered" evidence="4">
    <location>
        <begin position="518"/>
        <end position="651"/>
    </location>
</feature>
<protein>
    <recommendedName>
        <fullName evidence="7">Protein DGCR14</fullName>
    </recommendedName>
</protein>
<evidence type="ECO:0000256" key="3">
    <source>
        <dbReference type="ARBA" id="ARBA00023242"/>
    </source>
</evidence>
<dbReference type="Pfam" id="PF09751">
    <property type="entry name" value="Es2"/>
    <property type="match status" value="1"/>
</dbReference>
<evidence type="ECO:0000256" key="4">
    <source>
        <dbReference type="SAM" id="MobiDB-lite"/>
    </source>
</evidence>
<dbReference type="PANTHER" id="PTHR12940">
    <property type="entry name" value="ES-2 PROTEIN - RELATED"/>
    <property type="match status" value="1"/>
</dbReference>
<comment type="subcellular location">
    <subcellularLocation>
        <location evidence="1">Nucleus</location>
    </subcellularLocation>
</comment>
<feature type="compositionally biased region" description="Acidic residues" evidence="4">
    <location>
        <begin position="334"/>
        <end position="347"/>
    </location>
</feature>
<reference evidence="5 6" key="1">
    <citation type="journal article" date="2018" name="Elife">
        <title>Functional genomics of lipid metabolism in the oleaginous yeast Rhodosporidium toruloides.</title>
        <authorList>
            <person name="Coradetti S.T."/>
            <person name="Pinel D."/>
            <person name="Geiselman G."/>
            <person name="Ito M."/>
            <person name="Mondo S."/>
            <person name="Reilly M.C."/>
            <person name="Cheng Y.F."/>
            <person name="Bauer S."/>
            <person name="Grigoriev I."/>
            <person name="Gladden J.M."/>
            <person name="Simmons B.A."/>
            <person name="Brem R."/>
            <person name="Arkin A.P."/>
            <person name="Skerker J.M."/>
        </authorList>
    </citation>
    <scope>NUCLEOTIDE SEQUENCE [LARGE SCALE GENOMIC DNA]</scope>
    <source>
        <strain evidence="5 6">NBRC 0880</strain>
    </source>
</reference>
<evidence type="ECO:0000256" key="1">
    <source>
        <dbReference type="ARBA" id="ARBA00004123"/>
    </source>
</evidence>
<dbReference type="EMBL" id="LCTV02000005">
    <property type="protein sequence ID" value="PRQ75260.1"/>
    <property type="molecule type" value="Genomic_DNA"/>
</dbReference>
<evidence type="ECO:0000313" key="6">
    <source>
        <dbReference type="Proteomes" id="UP000239560"/>
    </source>
</evidence>
<feature type="compositionally biased region" description="Low complexity" evidence="4">
    <location>
        <begin position="425"/>
        <end position="440"/>
    </location>
</feature>
<evidence type="ECO:0000313" key="5">
    <source>
        <dbReference type="EMBL" id="PRQ75260.1"/>
    </source>
</evidence>
<dbReference type="PANTHER" id="PTHR12940:SF0">
    <property type="entry name" value="SPLICING FACTOR ESS-2 HOMOLOG"/>
    <property type="match status" value="1"/>
</dbReference>
<evidence type="ECO:0008006" key="7">
    <source>
        <dbReference type="Google" id="ProtNLM"/>
    </source>
</evidence>
<dbReference type="GO" id="GO:0071013">
    <property type="term" value="C:catalytic step 2 spliceosome"/>
    <property type="evidence" value="ECO:0007669"/>
    <property type="project" value="TreeGrafter"/>
</dbReference>
<feature type="compositionally biased region" description="Low complexity" evidence="4">
    <location>
        <begin position="381"/>
        <end position="392"/>
    </location>
</feature>
<feature type="compositionally biased region" description="Basic and acidic residues" evidence="4">
    <location>
        <begin position="113"/>
        <end position="122"/>
    </location>
</feature>